<name>A0A7W0CUW2_9ACTN</name>
<gene>
    <name evidence="2" type="ORF">HNR30_009111</name>
</gene>
<dbReference type="Proteomes" id="UP000530928">
    <property type="component" value="Unassembled WGS sequence"/>
</dbReference>
<dbReference type="AlphaFoldDB" id="A0A7W0CUW2"/>
<proteinExistence type="predicted"/>
<reference evidence="2 3" key="1">
    <citation type="submission" date="2020-07" db="EMBL/GenBank/DDBJ databases">
        <title>Genomic Encyclopedia of Type Strains, Phase IV (KMG-IV): sequencing the most valuable type-strain genomes for metagenomic binning, comparative biology and taxonomic classification.</title>
        <authorList>
            <person name="Goeker M."/>
        </authorList>
    </citation>
    <scope>NUCLEOTIDE SEQUENCE [LARGE SCALE GENOMIC DNA]</scope>
    <source>
        <strain evidence="2 3">DSM 45533</strain>
    </source>
</reference>
<comment type="caution">
    <text evidence="2">The sequence shown here is derived from an EMBL/GenBank/DDBJ whole genome shotgun (WGS) entry which is preliminary data.</text>
</comment>
<evidence type="ECO:0000313" key="2">
    <source>
        <dbReference type="EMBL" id="MBA2897705.1"/>
    </source>
</evidence>
<dbReference type="EMBL" id="JACDUR010000013">
    <property type="protein sequence ID" value="MBA2897705.1"/>
    <property type="molecule type" value="Genomic_DNA"/>
</dbReference>
<sequence length="182" mass="19878">MVAFNFMPVGRPLKEDVFLEITDGDIATIQADVRMVSIDTPEKERMSALPRWPGQTRPLQDPPARRHLQGPAGTPKDCLVARHAPDAAARHIAASHRAADALKDIKARRLTKPDGSQRKARTIATGELIESNGRILGYLVPWFTGSASDPLPPPTHPDRRTFNLDMVAAGWAATFVIFSASP</sequence>
<dbReference type="Gene3D" id="2.40.50.90">
    <property type="match status" value="1"/>
</dbReference>
<organism evidence="2 3">
    <name type="scientific">Nonomuraea soli</name>
    <dbReference type="NCBI Taxonomy" id="1032476"/>
    <lineage>
        <taxon>Bacteria</taxon>
        <taxon>Bacillati</taxon>
        <taxon>Actinomycetota</taxon>
        <taxon>Actinomycetes</taxon>
        <taxon>Streptosporangiales</taxon>
        <taxon>Streptosporangiaceae</taxon>
        <taxon>Nonomuraea</taxon>
    </lineage>
</organism>
<evidence type="ECO:0000256" key="1">
    <source>
        <dbReference type="SAM" id="MobiDB-lite"/>
    </source>
</evidence>
<accession>A0A7W0CUW2</accession>
<dbReference type="InterPro" id="IPR035437">
    <property type="entry name" value="SNase_OB-fold_sf"/>
</dbReference>
<protein>
    <submittedName>
        <fullName evidence="2">Uncharacterized protein</fullName>
    </submittedName>
</protein>
<dbReference type="RefSeq" id="WP_181616398.1">
    <property type="nucleotide sequence ID" value="NZ_BAABAM010000015.1"/>
</dbReference>
<keyword evidence="3" id="KW-1185">Reference proteome</keyword>
<feature type="region of interest" description="Disordered" evidence="1">
    <location>
        <begin position="44"/>
        <end position="73"/>
    </location>
</feature>
<evidence type="ECO:0000313" key="3">
    <source>
        <dbReference type="Proteomes" id="UP000530928"/>
    </source>
</evidence>